<dbReference type="SUPFAM" id="SSF53850">
    <property type="entry name" value="Periplasmic binding protein-like II"/>
    <property type="match status" value="1"/>
</dbReference>
<dbReference type="Proteomes" id="UP000036923">
    <property type="component" value="Unassembled WGS sequence"/>
</dbReference>
<keyword evidence="7" id="KW-0564">Palmitate</keyword>
<dbReference type="InterPro" id="IPR050811">
    <property type="entry name" value="Phosphate_ABC_transporter"/>
</dbReference>
<keyword evidence="5" id="KW-0813">Transport</keyword>
<feature type="transmembrane region" description="Helical" evidence="9">
    <location>
        <begin position="12"/>
        <end position="41"/>
    </location>
</feature>
<evidence type="ECO:0000256" key="4">
    <source>
        <dbReference type="ARBA" id="ARBA00011529"/>
    </source>
</evidence>
<evidence type="ECO:0000256" key="1">
    <source>
        <dbReference type="ARBA" id="ARBA00002841"/>
    </source>
</evidence>
<keyword evidence="9" id="KW-0472">Membrane</keyword>
<evidence type="ECO:0000259" key="10">
    <source>
        <dbReference type="Pfam" id="PF12849"/>
    </source>
</evidence>
<reference evidence="12" key="1">
    <citation type="submission" date="2015-07" db="EMBL/GenBank/DDBJ databases">
        <title>Near-Complete Genome Sequence of the Cellulolytic Bacterium Bacteroides (Pseudobacteroides) cellulosolvens ATCC 35603.</title>
        <authorList>
            <person name="Dassa B."/>
            <person name="Utturkar S.M."/>
            <person name="Klingeman D.M."/>
            <person name="Hurt R.A."/>
            <person name="Keller M."/>
            <person name="Xu J."/>
            <person name="Reddy Y.H.K."/>
            <person name="Borovok I."/>
            <person name="Grinberg I.R."/>
            <person name="Lamed R."/>
            <person name="Zhivin O."/>
            <person name="Bayer E.A."/>
            <person name="Brown S.D."/>
        </authorList>
    </citation>
    <scope>NUCLEOTIDE SEQUENCE [LARGE SCALE GENOMIC DNA]</scope>
    <source>
        <strain evidence="12">DSM 2933</strain>
    </source>
</reference>
<evidence type="ECO:0000313" key="12">
    <source>
        <dbReference type="Proteomes" id="UP000036923"/>
    </source>
</evidence>
<evidence type="ECO:0000256" key="8">
    <source>
        <dbReference type="ARBA" id="ARBA00023288"/>
    </source>
</evidence>
<feature type="transmembrane region" description="Helical" evidence="9">
    <location>
        <begin position="188"/>
        <end position="207"/>
    </location>
</feature>
<feature type="transmembrane region" description="Helical" evidence="9">
    <location>
        <begin position="151"/>
        <end position="172"/>
    </location>
</feature>
<keyword evidence="6" id="KW-0732">Signal</keyword>
<evidence type="ECO:0000256" key="6">
    <source>
        <dbReference type="ARBA" id="ARBA00022729"/>
    </source>
</evidence>
<protein>
    <submittedName>
        <fullName evidence="11">PBP domain containing protein</fullName>
    </submittedName>
</protein>
<dbReference type="InterPro" id="IPR024370">
    <property type="entry name" value="PBP_domain"/>
</dbReference>
<comment type="subunit">
    <text evidence="4">The complex is composed of two ATP-binding proteins (PstB), two transmembrane proteins (PstC and PstA) and a solute-binding protein (PstS).</text>
</comment>
<comment type="similarity">
    <text evidence="3">Belongs to the PstS family.</text>
</comment>
<keyword evidence="9" id="KW-1133">Transmembrane helix</keyword>
<dbReference type="OrthoDB" id="9790048at2"/>
<dbReference type="GO" id="GO:0005886">
    <property type="term" value="C:plasma membrane"/>
    <property type="evidence" value="ECO:0007669"/>
    <property type="project" value="UniProtKB-SubCell"/>
</dbReference>
<feature type="transmembrane region" description="Helical" evidence="9">
    <location>
        <begin position="91"/>
        <end position="111"/>
    </location>
</feature>
<evidence type="ECO:0000256" key="9">
    <source>
        <dbReference type="SAM" id="Phobius"/>
    </source>
</evidence>
<dbReference type="eggNOG" id="COG0226">
    <property type="taxonomic scope" value="Bacteria"/>
</dbReference>
<sequence length="476" mass="52917">MDEQIKGNTKKMSTISLCFMFALSYFVFECLFFALLSITAVADMINTNVKGLLDNLSDTGLLFFGILYCFVVYLPLGILGFIMAKKIGDNFIKQVIIVLPVIVMGILLWYTGYSSSIKNINDLAWILYDLYAMWGVVLIGGLEDYVSNTGILVYLNLAAVFIPCMAFLMGVWSEKYLTRYVSRKKIKLVSAAIPGILVICILTTVLVPNSKMFTAYTYPKVDGATAAIPFGKVLIKELAGVSNRKADTVRFSTTHDAYVRLIEKKADIIFVAGPSDEELKLAEQNKVKMKLTPIGRDAFVFLVHKDNPVNNLTVKQIQDIYSGNVTNWRQVGGEDNDILAYQREQNSGSQTFMENKVMKGINLAVAPTEGKPDSMGGLIDAVADYKNSKNSIGYSFYYFANEMHKKESVKFLSVEGIECNKENIISKKYPFTAVLYAVTREGEAQDSPVNRMIAWILGEDGAKAIEKGGFVPMSKK</sequence>
<feature type="transmembrane region" description="Helical" evidence="9">
    <location>
        <begin position="61"/>
        <end position="84"/>
    </location>
</feature>
<dbReference type="PANTHER" id="PTHR30570">
    <property type="entry name" value="PERIPLASMIC PHOSPHATE BINDING COMPONENT OF PHOSPHATE ABC TRANSPORTER"/>
    <property type="match status" value="1"/>
</dbReference>
<dbReference type="RefSeq" id="WP_036937601.1">
    <property type="nucleotide sequence ID" value="NZ_JQKC01000005.1"/>
</dbReference>
<dbReference type="PANTHER" id="PTHR30570:SF1">
    <property type="entry name" value="PHOSPHATE-BINDING PROTEIN PSTS"/>
    <property type="match status" value="1"/>
</dbReference>
<dbReference type="AlphaFoldDB" id="A0A0L6JT48"/>
<gene>
    <name evidence="11" type="ORF">Bccel_4148</name>
</gene>
<comment type="caution">
    <text evidence="11">The sequence shown here is derived from an EMBL/GenBank/DDBJ whole genome shotgun (WGS) entry which is preliminary data.</text>
</comment>
<keyword evidence="5" id="KW-0592">Phosphate transport</keyword>
<evidence type="ECO:0000256" key="5">
    <source>
        <dbReference type="ARBA" id="ARBA00022592"/>
    </source>
</evidence>
<evidence type="ECO:0000313" key="11">
    <source>
        <dbReference type="EMBL" id="KNY28874.1"/>
    </source>
</evidence>
<name>A0A0L6JT48_9FIRM</name>
<proteinExistence type="inferred from homology"/>
<dbReference type="PATRIC" id="fig|398512.5.peg.4341"/>
<dbReference type="EMBL" id="LGTC01000001">
    <property type="protein sequence ID" value="KNY28874.1"/>
    <property type="molecule type" value="Genomic_DNA"/>
</dbReference>
<comment type="subcellular location">
    <subcellularLocation>
        <location evidence="2">Cell membrane</location>
        <topology evidence="2">Lipid-anchor</topology>
    </subcellularLocation>
</comment>
<dbReference type="Pfam" id="PF12849">
    <property type="entry name" value="PBP_like_2"/>
    <property type="match status" value="1"/>
</dbReference>
<dbReference type="STRING" id="398512.Bccel_4148"/>
<comment type="function">
    <text evidence="1">Part of the ABC transporter complex PstSACB involved in phosphate import.</text>
</comment>
<evidence type="ECO:0000256" key="7">
    <source>
        <dbReference type="ARBA" id="ARBA00023139"/>
    </source>
</evidence>
<dbReference type="Gene3D" id="3.40.190.10">
    <property type="entry name" value="Periplasmic binding protein-like II"/>
    <property type="match status" value="2"/>
</dbReference>
<organism evidence="11 12">
    <name type="scientific">Pseudobacteroides cellulosolvens ATCC 35603 = DSM 2933</name>
    <dbReference type="NCBI Taxonomy" id="398512"/>
    <lineage>
        <taxon>Bacteria</taxon>
        <taxon>Bacillati</taxon>
        <taxon>Bacillota</taxon>
        <taxon>Clostridia</taxon>
        <taxon>Eubacteriales</taxon>
        <taxon>Oscillospiraceae</taxon>
        <taxon>Pseudobacteroides</taxon>
    </lineage>
</organism>
<dbReference type="GO" id="GO:0006817">
    <property type="term" value="P:phosphate ion transport"/>
    <property type="evidence" value="ECO:0007669"/>
    <property type="project" value="UniProtKB-KW"/>
</dbReference>
<accession>A0A0L6JT48</accession>
<keyword evidence="9" id="KW-0812">Transmembrane</keyword>
<evidence type="ECO:0000256" key="2">
    <source>
        <dbReference type="ARBA" id="ARBA00004193"/>
    </source>
</evidence>
<evidence type="ECO:0000256" key="3">
    <source>
        <dbReference type="ARBA" id="ARBA00008725"/>
    </source>
</evidence>
<feature type="domain" description="PBP" evidence="10">
    <location>
        <begin position="221"/>
        <end position="446"/>
    </location>
</feature>
<feature type="transmembrane region" description="Helical" evidence="9">
    <location>
        <begin position="123"/>
        <end position="142"/>
    </location>
</feature>
<keyword evidence="8" id="KW-0449">Lipoprotein</keyword>
<keyword evidence="12" id="KW-1185">Reference proteome</keyword>